<dbReference type="Pfam" id="PF02565">
    <property type="entry name" value="RecO_C"/>
    <property type="match status" value="2"/>
</dbReference>
<dbReference type="STRING" id="53463.SAMN05444389_103345"/>
<keyword evidence="5 7" id="KW-0234">DNA repair</keyword>
<dbReference type="PANTHER" id="PTHR33991:SF1">
    <property type="entry name" value="DNA REPAIR PROTEIN RECO"/>
    <property type="match status" value="1"/>
</dbReference>
<protein>
    <recommendedName>
        <fullName evidence="2 7">DNA repair protein RecO</fullName>
    </recommendedName>
    <alternativeName>
        <fullName evidence="6 7">Recombination protein O</fullName>
    </alternativeName>
</protein>
<organism evidence="9 10">
    <name type="scientific">Paracoccus solventivorans</name>
    <dbReference type="NCBI Taxonomy" id="53463"/>
    <lineage>
        <taxon>Bacteria</taxon>
        <taxon>Pseudomonadati</taxon>
        <taxon>Pseudomonadota</taxon>
        <taxon>Alphaproteobacteria</taxon>
        <taxon>Rhodobacterales</taxon>
        <taxon>Paracoccaceae</taxon>
        <taxon>Paracoccus</taxon>
    </lineage>
</organism>
<evidence type="ECO:0000256" key="7">
    <source>
        <dbReference type="HAMAP-Rule" id="MF_00201"/>
    </source>
</evidence>
<keyword evidence="3 7" id="KW-0227">DNA damage</keyword>
<dbReference type="Pfam" id="PF11967">
    <property type="entry name" value="RecO_N"/>
    <property type="match status" value="1"/>
</dbReference>
<evidence type="ECO:0000256" key="1">
    <source>
        <dbReference type="ARBA" id="ARBA00007452"/>
    </source>
</evidence>
<evidence type="ECO:0000313" key="9">
    <source>
        <dbReference type="EMBL" id="SHM09666.1"/>
    </source>
</evidence>
<evidence type="ECO:0000256" key="3">
    <source>
        <dbReference type="ARBA" id="ARBA00022763"/>
    </source>
</evidence>
<dbReference type="EMBL" id="FRCK01000003">
    <property type="protein sequence ID" value="SHM09666.1"/>
    <property type="molecule type" value="Genomic_DNA"/>
</dbReference>
<evidence type="ECO:0000256" key="2">
    <source>
        <dbReference type="ARBA" id="ARBA00021310"/>
    </source>
</evidence>
<proteinExistence type="inferred from homology"/>
<dbReference type="InterPro" id="IPR037278">
    <property type="entry name" value="ARFGAP/RecO"/>
</dbReference>
<comment type="function">
    <text evidence="7">Involved in DNA repair and RecF pathway recombination.</text>
</comment>
<dbReference type="InterPro" id="IPR042242">
    <property type="entry name" value="RecO_C"/>
</dbReference>
<evidence type="ECO:0000259" key="8">
    <source>
        <dbReference type="Pfam" id="PF11967"/>
    </source>
</evidence>
<dbReference type="AlphaFoldDB" id="A0A1M7G0C4"/>
<dbReference type="Gene3D" id="1.20.1440.120">
    <property type="entry name" value="Recombination protein O, C-terminal domain"/>
    <property type="match status" value="1"/>
</dbReference>
<evidence type="ECO:0000256" key="5">
    <source>
        <dbReference type="ARBA" id="ARBA00023204"/>
    </source>
</evidence>
<sequence>MEWQGEATVIARRRHGEHAVILTVLARDAGLISGVVPGGASVKRAAMLQPGNRLSLRWRARLDDQLGSFSAEPARARPGLMADADALAGLNAITALIRWALPERDPHPRLTDATEALLDAIEAGTAVPDGAAGAGGLSAPRATSVACFAENGPPNHPAGKQPRGLFSDPPPIPGAQEPRGYFGDEETTPWAADYLRWELLLLDELGFGLSLDRCAVSGAREGLAWVSPRTGHAVTGAAAGEWAPRLLPLPAILGGPERAGGLAEALALTGYFLAARLAEGQVGRPLPPARARLLARLGTGSPESGA</sequence>
<reference evidence="10" key="1">
    <citation type="submission" date="2016-11" db="EMBL/GenBank/DDBJ databases">
        <authorList>
            <person name="Varghese N."/>
            <person name="Submissions S."/>
        </authorList>
    </citation>
    <scope>NUCLEOTIDE SEQUENCE [LARGE SCALE GENOMIC DNA]</scope>
    <source>
        <strain evidence="10">DSM 6637</strain>
    </source>
</reference>
<name>A0A1M7G0C4_9RHOB</name>
<dbReference type="SUPFAM" id="SSF50249">
    <property type="entry name" value="Nucleic acid-binding proteins"/>
    <property type="match status" value="1"/>
</dbReference>
<dbReference type="InterPro" id="IPR022572">
    <property type="entry name" value="DNA_rep/recomb_RecO_N"/>
</dbReference>
<keyword evidence="4 7" id="KW-0233">DNA recombination</keyword>
<dbReference type="InterPro" id="IPR003717">
    <property type="entry name" value="RecO"/>
</dbReference>
<dbReference type="PANTHER" id="PTHR33991">
    <property type="entry name" value="DNA REPAIR PROTEIN RECO"/>
    <property type="match status" value="1"/>
</dbReference>
<evidence type="ECO:0000313" key="10">
    <source>
        <dbReference type="Proteomes" id="UP000184444"/>
    </source>
</evidence>
<dbReference type="Gene3D" id="2.40.50.140">
    <property type="entry name" value="Nucleic acid-binding proteins"/>
    <property type="match status" value="1"/>
</dbReference>
<dbReference type="GO" id="GO:0043590">
    <property type="term" value="C:bacterial nucleoid"/>
    <property type="evidence" value="ECO:0007669"/>
    <property type="project" value="TreeGrafter"/>
</dbReference>
<evidence type="ECO:0000256" key="4">
    <source>
        <dbReference type="ARBA" id="ARBA00023172"/>
    </source>
</evidence>
<dbReference type="HAMAP" id="MF_00201">
    <property type="entry name" value="RecO"/>
    <property type="match status" value="1"/>
</dbReference>
<accession>A0A1M7G0C4</accession>
<comment type="similarity">
    <text evidence="1 7">Belongs to the RecO family.</text>
</comment>
<dbReference type="SUPFAM" id="SSF57863">
    <property type="entry name" value="ArfGap/RecO-like zinc finger"/>
    <property type="match status" value="1"/>
</dbReference>
<evidence type="ECO:0000256" key="6">
    <source>
        <dbReference type="ARBA" id="ARBA00033409"/>
    </source>
</evidence>
<dbReference type="GO" id="GO:0006310">
    <property type="term" value="P:DNA recombination"/>
    <property type="evidence" value="ECO:0007669"/>
    <property type="project" value="UniProtKB-UniRule"/>
</dbReference>
<dbReference type="RefSeq" id="WP_234952011.1">
    <property type="nucleotide sequence ID" value="NZ_FRCK01000003.1"/>
</dbReference>
<gene>
    <name evidence="7" type="primary">recO</name>
    <name evidence="9" type="ORF">SAMN05444389_103345</name>
</gene>
<feature type="domain" description="DNA replication/recombination mediator RecO N-terminal" evidence="8">
    <location>
        <begin position="1"/>
        <end position="72"/>
    </location>
</feature>
<dbReference type="GO" id="GO:0006302">
    <property type="term" value="P:double-strand break repair"/>
    <property type="evidence" value="ECO:0007669"/>
    <property type="project" value="TreeGrafter"/>
</dbReference>
<keyword evidence="10" id="KW-1185">Reference proteome</keyword>
<dbReference type="Proteomes" id="UP000184444">
    <property type="component" value="Unassembled WGS sequence"/>
</dbReference>
<dbReference type="InterPro" id="IPR012340">
    <property type="entry name" value="NA-bd_OB-fold"/>
</dbReference>